<dbReference type="PROSITE" id="PS50970">
    <property type="entry name" value="HCY"/>
    <property type="match status" value="1"/>
</dbReference>
<dbReference type="PANTHER" id="PTHR11103:SF18">
    <property type="entry name" value="SLR1189 PROTEIN"/>
    <property type="match status" value="1"/>
</dbReference>
<keyword evidence="3 4" id="KW-0479">Metal-binding</keyword>
<feature type="binding site" evidence="3 4">
    <location>
        <position position="285"/>
    </location>
    <ligand>
        <name>Zn(2+)</name>
        <dbReference type="ChEBI" id="CHEBI:29105"/>
    </ligand>
</feature>
<dbReference type="GO" id="GO:0009086">
    <property type="term" value="P:methionine biosynthetic process"/>
    <property type="evidence" value="ECO:0007669"/>
    <property type="project" value="InterPro"/>
</dbReference>
<gene>
    <name evidence="6" type="ORF">DXM27_23375</name>
</gene>
<reference evidence="6 7" key="1">
    <citation type="submission" date="2018-08" db="EMBL/GenBank/DDBJ databases">
        <title>Crown Gall in kiwifruit.</title>
        <authorList>
            <person name="Visnovsky S.B."/>
            <person name="Pitman A.R."/>
        </authorList>
    </citation>
    <scope>NUCLEOTIDE SEQUENCE [LARGE SCALE GENOMIC DNA]</scope>
    <source>
        <strain evidence="6 7">SBV_302_78_2</strain>
    </source>
</reference>
<dbReference type="SUPFAM" id="SSF82282">
    <property type="entry name" value="Homocysteine S-methyltransferase"/>
    <property type="match status" value="1"/>
</dbReference>
<dbReference type="EMBL" id="QRFF01000009">
    <property type="protein sequence ID" value="KAA3498295.1"/>
    <property type="molecule type" value="Genomic_DNA"/>
</dbReference>
<keyword evidence="2 4" id="KW-0808">Transferase</keyword>
<evidence type="ECO:0000256" key="2">
    <source>
        <dbReference type="ARBA" id="ARBA00022679"/>
    </source>
</evidence>
<comment type="caution">
    <text evidence="6">The sequence shown here is derived from an EMBL/GenBank/DDBJ whole genome shotgun (WGS) entry which is preliminary data.</text>
</comment>
<feature type="binding site" evidence="3 4">
    <location>
        <position position="209"/>
    </location>
    <ligand>
        <name>Zn(2+)</name>
        <dbReference type="ChEBI" id="CHEBI:29105"/>
    </ligand>
</feature>
<dbReference type="InterPro" id="IPR017226">
    <property type="entry name" value="BHMT-like"/>
</dbReference>
<protein>
    <submittedName>
        <fullName evidence="6">Homocysteine S-methyltransferase</fullName>
    </submittedName>
</protein>
<dbReference type="GO" id="GO:0008168">
    <property type="term" value="F:methyltransferase activity"/>
    <property type="evidence" value="ECO:0007669"/>
    <property type="project" value="UniProtKB-UniRule"/>
</dbReference>
<keyword evidence="1 4" id="KW-0489">Methyltransferase</keyword>
<dbReference type="GO" id="GO:0032259">
    <property type="term" value="P:methylation"/>
    <property type="evidence" value="ECO:0007669"/>
    <property type="project" value="UniProtKB-KW"/>
</dbReference>
<evidence type="ECO:0000313" key="6">
    <source>
        <dbReference type="EMBL" id="KAA3498295.1"/>
    </source>
</evidence>
<dbReference type="GO" id="GO:0008270">
    <property type="term" value="F:zinc ion binding"/>
    <property type="evidence" value="ECO:0007669"/>
    <property type="project" value="InterPro"/>
</dbReference>
<sequence>MSTIRILDGGMSRELLRLGAELKQPEWSALALMNSPDIVREVHKEFIAAGTQIITTNSYALVPFHIGEERFQNEGPALIRLAGRLAREAADAAGDRKVLVAGSLPPIFGSYEPQNFQPSRVQDYLKVLVENLAPFVDVWLGETLSLIAEADAVREAVAATGKPLWISFTLEDGEAALRGDEPKLRSTETVENAASWAASSGAEAILFNCSKPEVMQGAVEVAARVFREKSVRLEIGVYANAFEGEQGEAAANEGLHDTRKDLNDDVYSRYACSWAEAGATIIGGCCGIGAAHIHRLRTTLPRREQEGHHSDRAVTNS</sequence>
<evidence type="ECO:0000256" key="4">
    <source>
        <dbReference type="PROSITE-ProRule" id="PRU00333"/>
    </source>
</evidence>
<dbReference type="InterPro" id="IPR036589">
    <property type="entry name" value="HCY_dom_sf"/>
</dbReference>
<evidence type="ECO:0000256" key="1">
    <source>
        <dbReference type="ARBA" id="ARBA00022603"/>
    </source>
</evidence>
<keyword evidence="3 4" id="KW-0862">Zinc</keyword>
<dbReference type="AlphaFoldDB" id="A0AA88EWN9"/>
<proteinExistence type="predicted"/>
<dbReference type="PANTHER" id="PTHR11103">
    <property type="entry name" value="SLR1189 PROTEIN"/>
    <property type="match status" value="1"/>
</dbReference>
<accession>A0AA88EWN9</accession>
<dbReference type="Proteomes" id="UP000473658">
    <property type="component" value="Unassembled WGS sequence"/>
</dbReference>
<dbReference type="PIRSF" id="PIRSF037505">
    <property type="entry name" value="Betaine_HMT"/>
    <property type="match status" value="1"/>
</dbReference>
<dbReference type="InterPro" id="IPR003726">
    <property type="entry name" value="HCY_dom"/>
</dbReference>
<organism evidence="6 7">
    <name type="scientific">Rhizobium rhizogenes</name>
    <name type="common">Agrobacterium rhizogenes</name>
    <dbReference type="NCBI Taxonomy" id="359"/>
    <lineage>
        <taxon>Bacteria</taxon>
        <taxon>Pseudomonadati</taxon>
        <taxon>Pseudomonadota</taxon>
        <taxon>Alphaproteobacteria</taxon>
        <taxon>Hyphomicrobiales</taxon>
        <taxon>Rhizobiaceae</taxon>
        <taxon>Rhizobium/Agrobacterium group</taxon>
        <taxon>Rhizobium</taxon>
    </lineage>
</organism>
<dbReference type="Pfam" id="PF02574">
    <property type="entry name" value="S-methyl_trans"/>
    <property type="match status" value="1"/>
</dbReference>
<comment type="cofactor">
    <cofactor evidence="3">
        <name>Zn(2+)</name>
        <dbReference type="ChEBI" id="CHEBI:29105"/>
    </cofactor>
    <text evidence="3">Binds 1 zinc ion per subunit.</text>
</comment>
<feature type="binding site" evidence="3 4">
    <location>
        <position position="286"/>
    </location>
    <ligand>
        <name>Zn(2+)</name>
        <dbReference type="ChEBI" id="CHEBI:29105"/>
    </ligand>
</feature>
<evidence type="ECO:0000259" key="5">
    <source>
        <dbReference type="PROSITE" id="PS50970"/>
    </source>
</evidence>
<name>A0AA88EWN9_RHIRH</name>
<evidence type="ECO:0000313" key="7">
    <source>
        <dbReference type="Proteomes" id="UP000473658"/>
    </source>
</evidence>
<feature type="domain" description="Hcy-binding" evidence="5">
    <location>
        <begin position="1"/>
        <end position="300"/>
    </location>
</feature>
<evidence type="ECO:0000256" key="3">
    <source>
        <dbReference type="PIRSR" id="PIRSR037505-2"/>
    </source>
</evidence>
<dbReference type="RefSeq" id="WP_149901391.1">
    <property type="nucleotide sequence ID" value="NZ_QRFF01000009.1"/>
</dbReference>
<dbReference type="Gene3D" id="3.20.20.330">
    <property type="entry name" value="Homocysteine-binding-like domain"/>
    <property type="match status" value="1"/>
</dbReference>